<evidence type="ECO:0000256" key="1">
    <source>
        <dbReference type="SAM" id="Coils"/>
    </source>
</evidence>
<dbReference type="PANTHER" id="PTHR33070:SF101">
    <property type="entry name" value="DUF241 DOMAIN-CONTAINING PROTEIN"/>
    <property type="match status" value="1"/>
</dbReference>
<comment type="caution">
    <text evidence="2">The sequence shown here is derived from an EMBL/GenBank/DDBJ whole genome shotgun (WGS) entry which is preliminary data.</text>
</comment>
<reference evidence="2 3" key="1">
    <citation type="submission" date="2021-05" db="EMBL/GenBank/DDBJ databases">
        <title>Genome Assembly of Synthetic Allotetraploid Brassica napus Reveals Homoeologous Exchanges between Subgenomes.</title>
        <authorList>
            <person name="Davis J.T."/>
        </authorList>
    </citation>
    <scope>NUCLEOTIDE SEQUENCE [LARGE SCALE GENOMIC DNA]</scope>
    <source>
        <strain evidence="3">cv. Da-Ae</strain>
        <tissue evidence="2">Seedling</tissue>
    </source>
</reference>
<dbReference type="PANTHER" id="PTHR33070">
    <property type="entry name" value="OS06G0725500 PROTEIN"/>
    <property type="match status" value="1"/>
</dbReference>
<organism evidence="2 3">
    <name type="scientific">Brassica napus</name>
    <name type="common">Rape</name>
    <dbReference type="NCBI Taxonomy" id="3708"/>
    <lineage>
        <taxon>Eukaryota</taxon>
        <taxon>Viridiplantae</taxon>
        <taxon>Streptophyta</taxon>
        <taxon>Embryophyta</taxon>
        <taxon>Tracheophyta</taxon>
        <taxon>Spermatophyta</taxon>
        <taxon>Magnoliopsida</taxon>
        <taxon>eudicotyledons</taxon>
        <taxon>Gunneridae</taxon>
        <taxon>Pentapetalae</taxon>
        <taxon>rosids</taxon>
        <taxon>malvids</taxon>
        <taxon>Brassicales</taxon>
        <taxon>Brassicaceae</taxon>
        <taxon>Brassiceae</taxon>
        <taxon>Brassica</taxon>
    </lineage>
</organism>
<feature type="coiled-coil region" evidence="1">
    <location>
        <begin position="139"/>
        <end position="166"/>
    </location>
</feature>
<proteinExistence type="predicted"/>
<evidence type="ECO:0000313" key="2">
    <source>
        <dbReference type="EMBL" id="KAH0871627.1"/>
    </source>
</evidence>
<accession>A0ABQ7YUL3</accession>
<dbReference type="EMBL" id="JAGKQM010000017">
    <property type="protein sequence ID" value="KAH0871627.1"/>
    <property type="molecule type" value="Genomic_DNA"/>
</dbReference>
<gene>
    <name evidence="2" type="ORF">HID58_078649</name>
</gene>
<name>A0ABQ7YUL3_BRANA</name>
<keyword evidence="3" id="KW-1185">Reference proteome</keyword>
<protein>
    <submittedName>
        <fullName evidence="2">Uncharacterized protein</fullName>
    </submittedName>
</protein>
<keyword evidence="1" id="KW-0175">Coiled coil</keyword>
<sequence>MGSNDMDAYTASREDVNKKIKKYIVMPKETYACLERCVWCGDDDQVISPLIRMMQETSVITCFILRTVLSFLSSPKGLQSTSHHQHKGWGIFMKLVKKEIDHHHHEKGFSCLKLEAMETEIGKLVVTSDDDKGTSKKRRKILVRKAKEVESAMEEVEERLEGLFKVMIQARVSLQNILST</sequence>
<evidence type="ECO:0000313" key="3">
    <source>
        <dbReference type="Proteomes" id="UP000824890"/>
    </source>
</evidence>
<dbReference type="Pfam" id="PF03087">
    <property type="entry name" value="BPS1"/>
    <property type="match status" value="1"/>
</dbReference>
<dbReference type="InterPro" id="IPR004320">
    <property type="entry name" value="BPS1_pln"/>
</dbReference>
<dbReference type="Proteomes" id="UP000824890">
    <property type="component" value="Unassembled WGS sequence"/>
</dbReference>